<proteinExistence type="predicted"/>
<evidence type="ECO:0000256" key="1">
    <source>
        <dbReference type="SAM" id="SignalP"/>
    </source>
</evidence>
<dbReference type="Proteomes" id="UP001497623">
    <property type="component" value="Unassembled WGS sequence"/>
</dbReference>
<sequence length="137" mass="15228">MKLHLKLFLCLMLSLGQVAGEDPFLHEVETPGTHQEPETLIAPGMMHKEHNQVPADEEIIVFDDVNSETIIITKSKPTEAKKIYVDEKCCNLSTTPDCLKRGGDCVPNNETCHGKDYFGSKYCVISNLKSCKCCVPT</sequence>
<feature type="signal peptide" evidence="1">
    <location>
        <begin position="1"/>
        <end position="20"/>
    </location>
</feature>
<keyword evidence="3" id="KW-1185">Reference proteome</keyword>
<accession>A0AAV2QHI5</accession>
<keyword evidence="1" id="KW-0732">Signal</keyword>
<feature type="non-terminal residue" evidence="2">
    <location>
        <position position="137"/>
    </location>
</feature>
<feature type="chain" id="PRO_5043640518" evidence="1">
    <location>
        <begin position="21"/>
        <end position="137"/>
    </location>
</feature>
<reference evidence="2 3" key="1">
    <citation type="submission" date="2024-05" db="EMBL/GenBank/DDBJ databases">
        <authorList>
            <person name="Wallberg A."/>
        </authorList>
    </citation>
    <scope>NUCLEOTIDE SEQUENCE [LARGE SCALE GENOMIC DNA]</scope>
</reference>
<protein>
    <submittedName>
        <fullName evidence="2">Uncharacterized protein</fullName>
    </submittedName>
</protein>
<evidence type="ECO:0000313" key="2">
    <source>
        <dbReference type="EMBL" id="CAL4080738.1"/>
    </source>
</evidence>
<dbReference type="AlphaFoldDB" id="A0AAV2QHI5"/>
<name>A0AAV2QHI5_MEGNR</name>
<organism evidence="2 3">
    <name type="scientific">Meganyctiphanes norvegica</name>
    <name type="common">Northern krill</name>
    <name type="synonym">Thysanopoda norvegica</name>
    <dbReference type="NCBI Taxonomy" id="48144"/>
    <lineage>
        <taxon>Eukaryota</taxon>
        <taxon>Metazoa</taxon>
        <taxon>Ecdysozoa</taxon>
        <taxon>Arthropoda</taxon>
        <taxon>Crustacea</taxon>
        <taxon>Multicrustacea</taxon>
        <taxon>Malacostraca</taxon>
        <taxon>Eumalacostraca</taxon>
        <taxon>Eucarida</taxon>
        <taxon>Euphausiacea</taxon>
        <taxon>Euphausiidae</taxon>
        <taxon>Meganyctiphanes</taxon>
    </lineage>
</organism>
<gene>
    <name evidence="2" type="ORF">MNOR_LOCUS11374</name>
</gene>
<evidence type="ECO:0000313" key="3">
    <source>
        <dbReference type="Proteomes" id="UP001497623"/>
    </source>
</evidence>
<comment type="caution">
    <text evidence="2">The sequence shown here is derived from an EMBL/GenBank/DDBJ whole genome shotgun (WGS) entry which is preliminary data.</text>
</comment>
<dbReference type="EMBL" id="CAXKWB010005958">
    <property type="protein sequence ID" value="CAL4080738.1"/>
    <property type="molecule type" value="Genomic_DNA"/>
</dbReference>